<dbReference type="EMBL" id="SNRW01000517">
    <property type="protein sequence ID" value="KAA6400704.1"/>
    <property type="molecule type" value="Genomic_DNA"/>
</dbReference>
<organism evidence="1 2">
    <name type="scientific">Streblomastix strix</name>
    <dbReference type="NCBI Taxonomy" id="222440"/>
    <lineage>
        <taxon>Eukaryota</taxon>
        <taxon>Metamonada</taxon>
        <taxon>Preaxostyla</taxon>
        <taxon>Oxymonadida</taxon>
        <taxon>Streblomastigidae</taxon>
        <taxon>Streblomastix</taxon>
    </lineage>
</organism>
<protein>
    <submittedName>
        <fullName evidence="1">Uncharacterized protein</fullName>
    </submittedName>
</protein>
<comment type="caution">
    <text evidence="1">The sequence shown here is derived from an EMBL/GenBank/DDBJ whole genome shotgun (WGS) entry which is preliminary data.</text>
</comment>
<name>A0A5J4X0E5_9EUKA</name>
<proteinExistence type="predicted"/>
<sequence length="80" mass="9652">MPVRAPTKLEPQWYLNKKLRQGDTGITNQKYLLVISGRDDARVAATLIRLDQERKIHLFTHIVQYENEQQINQWFKQRFR</sequence>
<reference evidence="1 2" key="1">
    <citation type="submission" date="2019-03" db="EMBL/GenBank/DDBJ databases">
        <title>Single cell metagenomics reveals metabolic interactions within the superorganism composed of flagellate Streblomastix strix and complex community of Bacteroidetes bacteria on its surface.</title>
        <authorList>
            <person name="Treitli S.C."/>
            <person name="Kolisko M."/>
            <person name="Husnik F."/>
            <person name="Keeling P."/>
            <person name="Hampl V."/>
        </authorList>
    </citation>
    <scope>NUCLEOTIDE SEQUENCE [LARGE SCALE GENOMIC DNA]</scope>
    <source>
        <strain evidence="1">ST1C</strain>
    </source>
</reference>
<dbReference type="AlphaFoldDB" id="A0A5J4X0E5"/>
<evidence type="ECO:0000313" key="1">
    <source>
        <dbReference type="EMBL" id="KAA6400704.1"/>
    </source>
</evidence>
<evidence type="ECO:0000313" key="2">
    <source>
        <dbReference type="Proteomes" id="UP000324800"/>
    </source>
</evidence>
<dbReference type="Proteomes" id="UP000324800">
    <property type="component" value="Unassembled WGS sequence"/>
</dbReference>
<accession>A0A5J4X0E5</accession>
<gene>
    <name evidence="1" type="ORF">EZS28_003775</name>
</gene>